<evidence type="ECO:0000256" key="2">
    <source>
        <dbReference type="ARBA" id="ARBA00022741"/>
    </source>
</evidence>
<reference evidence="5 9" key="1">
    <citation type="submission" date="2015-04" db="EMBL/GenBank/DDBJ databases">
        <authorList>
            <person name="Syromyatnikov M.Y."/>
            <person name="Popov V.N."/>
        </authorList>
    </citation>
    <scope>NUCLEOTIDE SEQUENCE [LARGE SCALE GENOMIC DNA]</scope>
    <source>
        <strain evidence="5 9">AH1</strain>
    </source>
</reference>
<dbReference type="GO" id="GO:0016887">
    <property type="term" value="F:ATP hydrolysis activity"/>
    <property type="evidence" value="ECO:0007669"/>
    <property type="project" value="InterPro"/>
</dbReference>
<dbReference type="SMART" id="SM00382">
    <property type="entry name" value="AAA"/>
    <property type="match status" value="1"/>
</dbReference>
<protein>
    <submittedName>
        <fullName evidence="6">ATP-binding cassette domain-containing protein</fullName>
    </submittedName>
    <submittedName>
        <fullName evidence="5">Putative oligopeptide transport ATP-binding protein oppF2</fullName>
    </submittedName>
</protein>
<dbReference type="EMBL" id="CVOQ01000019">
    <property type="protein sequence ID" value="CRI10668.1"/>
    <property type="molecule type" value="Genomic_DNA"/>
</dbReference>
<reference evidence="6" key="4">
    <citation type="submission" date="2023-08" db="EMBL/GenBank/DDBJ databases">
        <authorList>
            <person name="Zhao H."/>
            <person name="Wang X."/>
        </authorList>
    </citation>
    <scope>NUCLEOTIDE SEQUENCE</scope>
    <source>
        <strain evidence="6">NC-4</strain>
    </source>
</reference>
<keyword evidence="2" id="KW-0547">Nucleotide-binding</keyword>
<evidence type="ECO:0000313" key="11">
    <source>
        <dbReference type="Proteomes" id="UP000434412"/>
    </source>
</evidence>
<dbReference type="RefSeq" id="WP_000571261.1">
    <property type="nucleotide sequence ID" value="NZ_AP024203.1"/>
</dbReference>
<keyword evidence="1" id="KW-0813">Transport</keyword>
<feature type="domain" description="ABC transporter" evidence="4">
    <location>
        <begin position="2"/>
        <end position="228"/>
    </location>
</feature>
<evidence type="ECO:0000256" key="3">
    <source>
        <dbReference type="ARBA" id="ARBA00022840"/>
    </source>
</evidence>
<evidence type="ECO:0000259" key="4">
    <source>
        <dbReference type="PROSITE" id="PS50893"/>
    </source>
</evidence>
<dbReference type="EMBL" id="WPVZ01000619">
    <property type="protein sequence ID" value="MVL46144.1"/>
    <property type="molecule type" value="Genomic_DNA"/>
</dbReference>
<dbReference type="Proteomes" id="UP000433366">
    <property type="component" value="Unassembled WGS sequence"/>
</dbReference>
<evidence type="ECO:0000313" key="6">
    <source>
        <dbReference type="EMBL" id="MCE3363706.1"/>
    </source>
</evidence>
<dbReference type="Proteomes" id="UP000434412">
    <property type="component" value="Unassembled WGS sequence"/>
</dbReference>
<dbReference type="AlphaFoldDB" id="A0A0U1MKF6"/>
<dbReference type="Proteomes" id="UP000039437">
    <property type="component" value="Unassembled WGS sequence"/>
</dbReference>
<dbReference type="Pfam" id="PF00005">
    <property type="entry name" value="ABC_tran"/>
    <property type="match status" value="1"/>
</dbReference>
<evidence type="ECO:0000313" key="7">
    <source>
        <dbReference type="EMBL" id="MVI55366.1"/>
    </source>
</evidence>
<dbReference type="EMBL" id="JAIUEN010000270">
    <property type="protein sequence ID" value="MCE3363706.1"/>
    <property type="molecule type" value="Genomic_DNA"/>
</dbReference>
<reference evidence="6" key="3">
    <citation type="journal article" date="2021" name="Front Med (Lausanne)">
        <title>The Prevalence and Determinants of Fusidic Acid Resistance Among Methicillin-Resistant Staphylococcus aureus Clinical Isolates in China.</title>
        <authorList>
            <person name="Zhao H."/>
            <person name="Wang X."/>
            <person name="Wang B."/>
            <person name="Xu Y."/>
            <person name="Rao L."/>
            <person name="Wan B."/>
            <person name="Guo Y."/>
            <person name="Wu X."/>
            <person name="Yu J."/>
            <person name="Chen L."/>
            <person name="Li M."/>
            <person name="Yu F."/>
        </authorList>
    </citation>
    <scope>NUCLEOTIDE SEQUENCE</scope>
    <source>
        <strain evidence="6">NC-4</strain>
    </source>
</reference>
<dbReference type="GO" id="GO:0055085">
    <property type="term" value="P:transmembrane transport"/>
    <property type="evidence" value="ECO:0007669"/>
    <property type="project" value="UniProtKB-ARBA"/>
</dbReference>
<evidence type="ECO:0000256" key="1">
    <source>
        <dbReference type="ARBA" id="ARBA00022448"/>
    </source>
</evidence>
<dbReference type="InterPro" id="IPR050319">
    <property type="entry name" value="ABC_transp_ATP-bind"/>
</dbReference>
<proteinExistence type="predicted"/>
<dbReference type="Gene3D" id="3.40.50.300">
    <property type="entry name" value="P-loop containing nucleotide triphosphate hydrolases"/>
    <property type="match status" value="1"/>
</dbReference>
<dbReference type="Proteomes" id="UP001200271">
    <property type="component" value="Unassembled WGS sequence"/>
</dbReference>
<dbReference type="PROSITE" id="PS50893">
    <property type="entry name" value="ABC_TRANSPORTER_2"/>
    <property type="match status" value="1"/>
</dbReference>
<dbReference type="InterPro" id="IPR003593">
    <property type="entry name" value="AAA+_ATPase"/>
</dbReference>
<keyword evidence="3 5" id="KW-0067">ATP-binding</keyword>
<reference evidence="10 11" key="2">
    <citation type="submission" date="2019-11" db="EMBL/GenBank/DDBJ databases">
        <title>Implementation of targeted gown and glove precautions to prevent Staphylococcus aureus acquisition in community-based nursing homes.</title>
        <authorList>
            <person name="Stine O.C."/>
        </authorList>
    </citation>
    <scope>NUCLEOTIDE SEQUENCE [LARGE SCALE GENOMIC DNA]</scope>
    <source>
        <strain evidence="8 11">S_2023.LVRQ.AN</strain>
        <strain evidence="7 10">S_4031.LGMP.AI</strain>
    </source>
</reference>
<dbReference type="InterPro" id="IPR027417">
    <property type="entry name" value="P-loop_NTPase"/>
</dbReference>
<evidence type="ECO:0000313" key="8">
    <source>
        <dbReference type="EMBL" id="MVL46144.1"/>
    </source>
</evidence>
<name>A0A0U1MKF6_STAAU</name>
<evidence type="ECO:0000313" key="10">
    <source>
        <dbReference type="Proteomes" id="UP000433366"/>
    </source>
</evidence>
<accession>A0A0U1MKF6</accession>
<dbReference type="InterPro" id="IPR003439">
    <property type="entry name" value="ABC_transporter-like_ATP-bd"/>
</dbReference>
<gene>
    <name evidence="5" type="primary">oppF</name>
    <name evidence="5" type="ORF">BN1321_260019</name>
    <name evidence="7" type="ORF">GO793_05760</name>
    <name evidence="8" type="ORF">GO941_11690</name>
    <name evidence="6" type="ORF">LB359_15715</name>
</gene>
<dbReference type="PATRIC" id="fig|1280.3385.peg.313"/>
<dbReference type="PANTHER" id="PTHR43776">
    <property type="entry name" value="TRANSPORT ATP-BINDING PROTEIN"/>
    <property type="match status" value="1"/>
</dbReference>
<dbReference type="EMBL" id="WPRH01000376">
    <property type="protein sequence ID" value="MVI55366.1"/>
    <property type="molecule type" value="Genomic_DNA"/>
</dbReference>
<evidence type="ECO:0000313" key="5">
    <source>
        <dbReference type="EMBL" id="CRI10668.1"/>
    </source>
</evidence>
<sequence length="233" mass="26276">MIELKHVTFGYNKRQAVLEDINTKIHDGENVGILGESGSGKSTLAALLLGLLKPINGSIYMSDDTVLPIFQHALSSFNPDWTIEDSLKEALKYYRRLKADDNQLELLLQHLSNFDLDSQLLSNYPNEVSGGQLQRFNVMRSLLAQPRVLICDEITSNLDVIAEQNVISILKEQTIANLNHLVVISHDLSVLQRLVNRIIVIKDGAIVDDFETVELFNSDRHPYTKELTQAFTF</sequence>
<dbReference type="GO" id="GO:0005524">
    <property type="term" value="F:ATP binding"/>
    <property type="evidence" value="ECO:0007669"/>
    <property type="project" value="UniProtKB-KW"/>
</dbReference>
<evidence type="ECO:0000313" key="9">
    <source>
        <dbReference type="Proteomes" id="UP000039437"/>
    </source>
</evidence>
<organism evidence="5 9">
    <name type="scientific">Staphylococcus aureus</name>
    <dbReference type="NCBI Taxonomy" id="1280"/>
    <lineage>
        <taxon>Bacteria</taxon>
        <taxon>Bacillati</taxon>
        <taxon>Bacillota</taxon>
        <taxon>Bacilli</taxon>
        <taxon>Bacillales</taxon>
        <taxon>Staphylococcaceae</taxon>
        <taxon>Staphylococcus</taxon>
    </lineage>
</organism>
<dbReference type="SUPFAM" id="SSF52540">
    <property type="entry name" value="P-loop containing nucleoside triphosphate hydrolases"/>
    <property type="match status" value="1"/>
</dbReference>